<keyword evidence="9 15" id="KW-0862">Zinc</keyword>
<dbReference type="GO" id="GO:0033503">
    <property type="term" value="C:HULC complex"/>
    <property type="evidence" value="ECO:0007669"/>
    <property type="project" value="TreeGrafter"/>
</dbReference>
<evidence type="ECO:0000259" key="18">
    <source>
        <dbReference type="PROSITE" id="PS50089"/>
    </source>
</evidence>
<dbReference type="GO" id="GO:0006325">
    <property type="term" value="P:chromatin organization"/>
    <property type="evidence" value="ECO:0007669"/>
    <property type="project" value="UniProtKB-KW"/>
</dbReference>
<dbReference type="PANTHER" id="PTHR23163">
    <property type="entry name" value="RING FINGER PROTEIN-RELATED"/>
    <property type="match status" value="1"/>
</dbReference>
<comment type="function">
    <text evidence="13">E3 ubiquitin-protein ligase that mediates monoubiquitination of histone H2B to form H2BK123ub1. H2BK123ub1 gives a specific tag for epigenetic transcriptional activation and is also a prerequisite for H3K4me and H3K79me formation.</text>
</comment>
<feature type="region of interest" description="Disordered" evidence="17">
    <location>
        <begin position="1"/>
        <end position="22"/>
    </location>
</feature>
<feature type="coiled-coil region" evidence="16">
    <location>
        <begin position="559"/>
        <end position="628"/>
    </location>
</feature>
<evidence type="ECO:0000256" key="9">
    <source>
        <dbReference type="ARBA" id="ARBA00022833"/>
    </source>
</evidence>
<comment type="catalytic activity">
    <reaction evidence="1 15">
        <text>S-ubiquitinyl-[E2 ubiquitin-conjugating enzyme]-L-cysteine + [acceptor protein]-L-lysine = [E2 ubiquitin-conjugating enzyme]-L-cysteine + N(6)-ubiquitinyl-[acceptor protein]-L-lysine.</text>
        <dbReference type="EC" id="2.3.2.27"/>
    </reaction>
</comment>
<feature type="domain" description="RING-type" evidence="18">
    <location>
        <begin position="647"/>
        <end position="686"/>
    </location>
</feature>
<evidence type="ECO:0000256" key="14">
    <source>
        <dbReference type="PROSITE-ProRule" id="PRU00175"/>
    </source>
</evidence>
<dbReference type="InterPro" id="IPR013956">
    <property type="entry name" value="E3_ubiquit_lig_Bre1"/>
</dbReference>
<dbReference type="PROSITE" id="PS00518">
    <property type="entry name" value="ZF_RING_1"/>
    <property type="match status" value="1"/>
</dbReference>
<dbReference type="Proteomes" id="UP000663699">
    <property type="component" value="Chromosome 5"/>
</dbReference>
<dbReference type="GO" id="GO:0061630">
    <property type="term" value="F:ubiquitin protein ligase activity"/>
    <property type="evidence" value="ECO:0007669"/>
    <property type="project" value="UniProtKB-EC"/>
</dbReference>
<evidence type="ECO:0000256" key="16">
    <source>
        <dbReference type="SAM" id="Coils"/>
    </source>
</evidence>
<dbReference type="Pfam" id="PF26095">
    <property type="entry name" value="CC_Bre1"/>
    <property type="match status" value="1"/>
</dbReference>
<protein>
    <recommendedName>
        <fullName evidence="15">E3 ubiquitin protein ligase</fullName>
        <ecNumber evidence="15">2.3.2.27</ecNumber>
    </recommendedName>
</protein>
<sequence>MEDKKRQKEAGENRPNEPPAKKQVFEEDVAGFEAEIERFQKEAIWRRLQEYKREATRAKKRVEELERVVERQGGHLAAMDAWVDEFLNEIYIYSGLKGTLEGGGVGEKSFPGLLFESDASFRAYLGEKKGKIMNIAESVLNMVRSGCVGDAETERIKNYAARVSSELTIAKSYIKQLKMERETDEKKMEDLFYELVSLEKKIDREKSVTLSRIRSNAMRRPVEVGTQVVSVEVTKRSKLEENKPGEGVEAMDAKLREMEAVNEKRQAEISKLNSQNAELHEQLLSLQLKLKNPSEEEIVNSDVYYSLKSKYELCAAKIKKMEPAYDSVSKEVEKLRLERLEFKEELLNEQKNIIADMRDQLSKVEQDLARVRTVRDELLSQLNIKKATESSNSAAKKELMELLETRNTRITALEEQLQRLNNHIEQSYELGNEVNLEKSKEELVKQIERLEKQNKSLSSELLTLEQAFNKAHHQSSLKVNEIIAKEDKFYRLNADKAKADQKYFDAMKAKDKLTIENKALKQQNSKAGDIIIKLQETEKITMQKLIILEKQIAILRPANETLISKVHELESKVEEKDHNIKNIGQQVSMLKQRLLEQENITNTEINSKRIAEEKIEKLKIQIQKNKNQNTVNGDIDELKVYKSMAKCSVCETKWKNTAISLCGHVFCKECINKRIETRQRRCPSCNRGFGSGDILQVHL</sequence>
<dbReference type="Pfam" id="PF13923">
    <property type="entry name" value="zf-C3HC4_2"/>
    <property type="match status" value="1"/>
</dbReference>
<comment type="subcellular location">
    <subcellularLocation>
        <location evidence="2 15">Nucleus</location>
    </subcellularLocation>
</comment>
<evidence type="ECO:0000256" key="11">
    <source>
        <dbReference type="ARBA" id="ARBA00023054"/>
    </source>
</evidence>
<dbReference type="GO" id="GO:0008270">
    <property type="term" value="F:zinc ion binding"/>
    <property type="evidence" value="ECO:0007669"/>
    <property type="project" value="UniProtKB-KW"/>
</dbReference>
<evidence type="ECO:0000256" key="13">
    <source>
        <dbReference type="ARBA" id="ARBA00059679"/>
    </source>
</evidence>
<dbReference type="AlphaFoldDB" id="A0A899G0Z5"/>
<feature type="coiled-coil region" evidence="16">
    <location>
        <begin position="325"/>
        <end position="467"/>
    </location>
</feature>
<evidence type="ECO:0000313" key="20">
    <source>
        <dbReference type="Proteomes" id="UP000663699"/>
    </source>
</evidence>
<evidence type="ECO:0000256" key="8">
    <source>
        <dbReference type="ARBA" id="ARBA00022786"/>
    </source>
</evidence>
<comment type="pathway">
    <text evidence="3 15">Protein modification; protein ubiquitination.</text>
</comment>
<dbReference type="Gene3D" id="3.30.40.10">
    <property type="entry name" value="Zinc/RING finger domain, C3HC4 (zinc finger)"/>
    <property type="match status" value="1"/>
</dbReference>
<evidence type="ECO:0000256" key="6">
    <source>
        <dbReference type="ARBA" id="ARBA00022723"/>
    </source>
</evidence>
<evidence type="ECO:0000256" key="10">
    <source>
        <dbReference type="ARBA" id="ARBA00022853"/>
    </source>
</evidence>
<evidence type="ECO:0000256" key="17">
    <source>
        <dbReference type="SAM" id="MobiDB-lite"/>
    </source>
</evidence>
<evidence type="ECO:0000256" key="15">
    <source>
        <dbReference type="RuleBase" id="RU365038"/>
    </source>
</evidence>
<accession>A0A899G0Z5</accession>
<reference evidence="19" key="1">
    <citation type="submission" date="2020-06" db="EMBL/GenBank/DDBJ databases">
        <title>Genomes of multiple members of Pneumocystis genus reveal paths to human pathogen Pneumocystis jirovecii.</title>
        <authorList>
            <person name="Cisse O.H."/>
            <person name="Ma L."/>
            <person name="Dekker J."/>
            <person name="Khil P."/>
            <person name="Jo J."/>
            <person name="Brenchley J."/>
            <person name="Blair R."/>
            <person name="Pahar B."/>
            <person name="Chabe M."/>
            <person name="Van Rompay K.A."/>
            <person name="Keesler R."/>
            <person name="Sukura A."/>
            <person name="Hirsch V."/>
            <person name="Kutty G."/>
            <person name="Liu Y."/>
            <person name="Peng L."/>
            <person name="Chen J."/>
            <person name="Song J."/>
            <person name="Weissenbacher-Lang C."/>
            <person name="Xu J."/>
            <person name="Upham N.S."/>
            <person name="Stajich J.E."/>
            <person name="Cuomo C.A."/>
            <person name="Cushion M.T."/>
            <person name="Kovacs J.A."/>
        </authorList>
    </citation>
    <scope>NUCLEOTIDE SEQUENCE</scope>
    <source>
        <strain evidence="19">2A</strain>
    </source>
</reference>
<dbReference type="InterPro" id="IPR017907">
    <property type="entry name" value="Znf_RING_CS"/>
</dbReference>
<organism evidence="19 20">
    <name type="scientific">Pneumocystis wakefieldiae</name>
    <dbReference type="NCBI Taxonomy" id="38082"/>
    <lineage>
        <taxon>Eukaryota</taxon>
        <taxon>Fungi</taxon>
        <taxon>Dikarya</taxon>
        <taxon>Ascomycota</taxon>
        <taxon>Taphrinomycotina</taxon>
        <taxon>Pneumocystomycetes</taxon>
        <taxon>Pneumocystaceae</taxon>
        <taxon>Pneumocystis</taxon>
    </lineage>
</organism>
<dbReference type="InterPro" id="IPR001841">
    <property type="entry name" value="Znf_RING"/>
</dbReference>
<keyword evidence="12 15" id="KW-0539">Nucleus</keyword>
<dbReference type="InterPro" id="IPR013083">
    <property type="entry name" value="Znf_RING/FYVE/PHD"/>
</dbReference>
<evidence type="ECO:0000256" key="5">
    <source>
        <dbReference type="ARBA" id="ARBA00022679"/>
    </source>
</evidence>
<evidence type="ECO:0000256" key="1">
    <source>
        <dbReference type="ARBA" id="ARBA00000900"/>
    </source>
</evidence>
<gene>
    <name evidence="19" type="ORF">MERGE_002464</name>
</gene>
<dbReference type="SUPFAM" id="SSF57850">
    <property type="entry name" value="RING/U-box"/>
    <property type="match status" value="1"/>
</dbReference>
<evidence type="ECO:0000256" key="12">
    <source>
        <dbReference type="ARBA" id="ARBA00023242"/>
    </source>
</evidence>
<dbReference type="OrthoDB" id="654191at2759"/>
<keyword evidence="7 14" id="KW-0863">Zinc-finger</keyword>
<dbReference type="InterPro" id="IPR058643">
    <property type="entry name" value="BRE1-like_CC"/>
</dbReference>
<keyword evidence="6 15" id="KW-0479">Metal-binding</keyword>
<comment type="similarity">
    <text evidence="4 15">Belongs to the BRE1 family.</text>
</comment>
<keyword evidence="11 15" id="KW-0175">Coiled coil</keyword>
<evidence type="ECO:0000313" key="19">
    <source>
        <dbReference type="EMBL" id="QSL65159.1"/>
    </source>
</evidence>
<keyword evidence="5 15" id="KW-0808">Transferase</keyword>
<dbReference type="EMBL" id="CP054536">
    <property type="protein sequence ID" value="QSL65159.1"/>
    <property type="molecule type" value="Genomic_DNA"/>
</dbReference>
<dbReference type="GO" id="GO:0016567">
    <property type="term" value="P:protein ubiquitination"/>
    <property type="evidence" value="ECO:0007669"/>
    <property type="project" value="UniProtKB-UniRule"/>
</dbReference>
<dbReference type="UniPathway" id="UPA00143"/>
<dbReference type="GO" id="GO:0005634">
    <property type="term" value="C:nucleus"/>
    <property type="evidence" value="ECO:0007669"/>
    <property type="project" value="UniProtKB-SubCell"/>
</dbReference>
<dbReference type="CDD" id="cd16499">
    <property type="entry name" value="RING-HC_Bre1-like"/>
    <property type="match status" value="1"/>
</dbReference>
<keyword evidence="8 15" id="KW-0833">Ubl conjugation pathway</keyword>
<evidence type="ECO:0000256" key="7">
    <source>
        <dbReference type="ARBA" id="ARBA00022771"/>
    </source>
</evidence>
<name>A0A899G0Z5_9ASCO</name>
<dbReference type="Pfam" id="PF08647">
    <property type="entry name" value="BRE1"/>
    <property type="match status" value="1"/>
</dbReference>
<evidence type="ECO:0000256" key="4">
    <source>
        <dbReference type="ARBA" id="ARBA00005555"/>
    </source>
</evidence>
<feature type="coiled-coil region" evidence="16">
    <location>
        <begin position="248"/>
        <end position="289"/>
    </location>
</feature>
<proteinExistence type="inferred from homology"/>
<dbReference type="SMART" id="SM00184">
    <property type="entry name" value="RING"/>
    <property type="match status" value="1"/>
</dbReference>
<keyword evidence="10 15" id="KW-0156">Chromatin regulator</keyword>
<keyword evidence="20" id="KW-1185">Reference proteome</keyword>
<dbReference type="EC" id="2.3.2.27" evidence="15"/>
<dbReference type="PANTHER" id="PTHR23163:SF0">
    <property type="entry name" value="E3 UBIQUITIN-PROTEIN LIGASE BRE1"/>
    <property type="match status" value="1"/>
</dbReference>
<evidence type="ECO:0000256" key="2">
    <source>
        <dbReference type="ARBA" id="ARBA00004123"/>
    </source>
</evidence>
<feature type="coiled-coil region" evidence="16">
    <location>
        <begin position="22"/>
        <end position="68"/>
    </location>
</feature>
<dbReference type="PROSITE" id="PS50089">
    <property type="entry name" value="ZF_RING_2"/>
    <property type="match status" value="1"/>
</dbReference>
<evidence type="ECO:0000256" key="3">
    <source>
        <dbReference type="ARBA" id="ARBA00004906"/>
    </source>
</evidence>